<dbReference type="EMBL" id="JAAXOS010000015">
    <property type="protein sequence ID" value="NKY30017.1"/>
    <property type="molecule type" value="Genomic_DNA"/>
</dbReference>
<reference evidence="6 7" key="1">
    <citation type="submission" date="2020-04" db="EMBL/GenBank/DDBJ databases">
        <title>MicrobeNet Type strains.</title>
        <authorList>
            <person name="Nicholson A.C."/>
        </authorList>
    </citation>
    <scope>NUCLEOTIDE SEQUENCE [LARGE SCALE GENOMIC DNA]</scope>
    <source>
        <strain evidence="6 7">DSM 44956</strain>
    </source>
</reference>
<evidence type="ECO:0000313" key="6">
    <source>
        <dbReference type="EMBL" id="NKY30017.1"/>
    </source>
</evidence>
<comment type="subcellular location">
    <subcellularLocation>
        <location evidence="1">Cell envelope</location>
    </subcellularLocation>
</comment>
<dbReference type="SUPFAM" id="SSF53850">
    <property type="entry name" value="Periplasmic binding protein-like II"/>
    <property type="match status" value="1"/>
</dbReference>
<dbReference type="AlphaFoldDB" id="A0A7X6L9B1"/>
<accession>A0A7X6L9B1</accession>
<dbReference type="InterPro" id="IPR001638">
    <property type="entry name" value="Solute-binding_3/MltF_N"/>
</dbReference>
<evidence type="ECO:0000256" key="3">
    <source>
        <dbReference type="ARBA" id="ARBA00022729"/>
    </source>
</evidence>
<keyword evidence="7" id="KW-1185">Reference proteome</keyword>
<organism evidence="6 7">
    <name type="scientific">Nocardia gamkensis</name>
    <dbReference type="NCBI Taxonomy" id="352869"/>
    <lineage>
        <taxon>Bacteria</taxon>
        <taxon>Bacillati</taxon>
        <taxon>Actinomycetota</taxon>
        <taxon>Actinomycetes</taxon>
        <taxon>Mycobacteriales</taxon>
        <taxon>Nocardiaceae</taxon>
        <taxon>Nocardia</taxon>
    </lineage>
</organism>
<feature type="domain" description="Solute-binding protein family 3/N-terminal" evidence="5">
    <location>
        <begin position="69"/>
        <end position="294"/>
    </location>
</feature>
<comment type="caution">
    <text evidence="6">The sequence shown here is derived from an EMBL/GenBank/DDBJ whole genome shotgun (WGS) entry which is preliminary data.</text>
</comment>
<dbReference type="Pfam" id="PF00497">
    <property type="entry name" value="SBP_bac_3"/>
    <property type="match status" value="1"/>
</dbReference>
<dbReference type="PROSITE" id="PS01039">
    <property type="entry name" value="SBP_BACTERIAL_3"/>
    <property type="match status" value="1"/>
</dbReference>
<evidence type="ECO:0000313" key="7">
    <source>
        <dbReference type="Proteomes" id="UP000540698"/>
    </source>
</evidence>
<dbReference type="SMART" id="SM00062">
    <property type="entry name" value="PBPb"/>
    <property type="match status" value="1"/>
</dbReference>
<sequence length="307" mass="32360">MWRAVVSDRSFLGRRALRATMGVLAAGAVVLTGCTTNTEDTGPSAAKVQVDKVDEIAAQLPDKIKQSGKLVVGVNIPYQPNEYKDASGRIVGFDVDLMDAVASVLGVEAEYVESAFEKIIPSIQAGTYDVGMSSITDSKEREQQVDFTTYFNAGVQWAQQKGKPVDPENACGKKVAVQATTVEHTDEVPAKSAKCVAEGKPAIDIKPFDEQSAATNALVLGQVDAMSADSPVTAYAIKQSGGKIENAGPVFDSAPYGWAVPKGAPLAAVLQKAVQHLIDTGKYVEITKNWGVQEGAITKSLVNGAVS</sequence>
<dbReference type="PROSITE" id="PS51257">
    <property type="entry name" value="PROKAR_LIPOPROTEIN"/>
    <property type="match status" value="1"/>
</dbReference>
<dbReference type="GO" id="GO:0030313">
    <property type="term" value="C:cell envelope"/>
    <property type="evidence" value="ECO:0007669"/>
    <property type="project" value="UniProtKB-SubCell"/>
</dbReference>
<dbReference type="Gene3D" id="3.40.190.10">
    <property type="entry name" value="Periplasmic binding protein-like II"/>
    <property type="match status" value="2"/>
</dbReference>
<dbReference type="InterPro" id="IPR018313">
    <property type="entry name" value="SBP_3_CS"/>
</dbReference>
<keyword evidence="3" id="KW-0732">Signal</keyword>
<evidence type="ECO:0000256" key="4">
    <source>
        <dbReference type="RuleBase" id="RU003744"/>
    </source>
</evidence>
<dbReference type="CDD" id="cd01004">
    <property type="entry name" value="PBP2_MidA_like"/>
    <property type="match status" value="1"/>
</dbReference>
<evidence type="ECO:0000256" key="2">
    <source>
        <dbReference type="ARBA" id="ARBA00010333"/>
    </source>
</evidence>
<dbReference type="Proteomes" id="UP000540698">
    <property type="component" value="Unassembled WGS sequence"/>
</dbReference>
<dbReference type="PANTHER" id="PTHR35936">
    <property type="entry name" value="MEMBRANE-BOUND LYTIC MUREIN TRANSGLYCOSYLASE F"/>
    <property type="match status" value="1"/>
</dbReference>
<evidence type="ECO:0000256" key="1">
    <source>
        <dbReference type="ARBA" id="ARBA00004196"/>
    </source>
</evidence>
<comment type="similarity">
    <text evidence="2 4">Belongs to the bacterial solute-binding protein 3 family.</text>
</comment>
<evidence type="ECO:0000259" key="5">
    <source>
        <dbReference type="SMART" id="SM00062"/>
    </source>
</evidence>
<gene>
    <name evidence="6" type="ORF">HGB38_27965</name>
</gene>
<dbReference type="PANTHER" id="PTHR35936:SF17">
    <property type="entry name" value="ARGININE-BINDING EXTRACELLULAR PROTEIN ARTP"/>
    <property type="match status" value="1"/>
</dbReference>
<name>A0A7X6L9B1_9NOCA</name>
<protein>
    <submittedName>
        <fullName evidence="6">ABC transporter substrate-binding protein</fullName>
    </submittedName>
</protein>
<proteinExistence type="inferred from homology"/>